<comment type="caution">
    <text evidence="2">The sequence shown here is derived from an EMBL/GenBank/DDBJ whole genome shotgun (WGS) entry which is preliminary data.</text>
</comment>
<evidence type="ECO:0000313" key="5">
    <source>
        <dbReference type="Proteomes" id="UP000592820"/>
    </source>
</evidence>
<keyword evidence="1" id="KW-0472">Membrane</keyword>
<dbReference type="EMBL" id="VOMC01000037">
    <property type="protein sequence ID" value="NVI07762.1"/>
    <property type="molecule type" value="Genomic_DNA"/>
</dbReference>
<dbReference type="RefSeq" id="WP_176111852.1">
    <property type="nucleotide sequence ID" value="NZ_JAALDK010000002.1"/>
</dbReference>
<sequence length="96" mass="10415">MKKDNQQHIAVLVVLISQIAFLAMFAFAEHVVRHNKWIAAGFGFDLLFGLILSVGFVGTWRARAIDSDFLGLLLANPVELAVVIATAGQLVAILLV</sequence>
<keyword evidence="1" id="KW-0812">Transmembrane</keyword>
<organism evidence="2 5">
    <name type="scientific">Paraburkholderia youngii</name>
    <dbReference type="NCBI Taxonomy" id="2782701"/>
    <lineage>
        <taxon>Bacteria</taxon>
        <taxon>Pseudomonadati</taxon>
        <taxon>Pseudomonadota</taxon>
        <taxon>Betaproteobacteria</taxon>
        <taxon>Burkholderiales</taxon>
        <taxon>Burkholderiaceae</taxon>
        <taxon>Paraburkholderia</taxon>
    </lineage>
</organism>
<dbReference type="EMBL" id="JACHDE010000013">
    <property type="protein sequence ID" value="MBB5403448.1"/>
    <property type="molecule type" value="Genomic_DNA"/>
</dbReference>
<dbReference type="Proteomes" id="UP000594380">
    <property type="component" value="Unassembled WGS sequence"/>
</dbReference>
<name>A0A7W8LB72_9BURK</name>
<reference evidence="3 6" key="2">
    <citation type="submission" date="2020-02" db="EMBL/GenBank/DDBJ databases">
        <title>Paraburkholderia simonii sp. nov. and Paraburkholderia youngii sp. nov. Brazilian and Mexican Mimosa-associated rhizobia.</title>
        <authorList>
            <person name="Mavima L."/>
            <person name="Beukes C.W."/>
            <person name="Chan W.Y."/>
            <person name="Palmer M."/>
            <person name="De Meyer S.E."/>
            <person name="James E.K."/>
            <person name="Venter S.N."/>
            <person name="Steenkamp E.T."/>
        </authorList>
    </citation>
    <scope>NUCLEOTIDE SEQUENCE [LARGE SCALE GENOMIC DNA]</scope>
    <source>
        <strain evidence="3 6">JPY169</strain>
    </source>
</reference>
<keyword evidence="7" id="KW-1185">Reference proteome</keyword>
<reference evidence="4 7" key="1">
    <citation type="submission" date="2019-08" db="EMBL/GenBank/DDBJ databases">
        <title>Paraburkholderia simonii sp. nov. and P. youngii sp. nov. Brazilian and Mexican Mimosa-associated rhizobia.</title>
        <authorList>
            <person name="Mavima L."/>
            <person name="Beukes C.W."/>
            <person name="Palmer M."/>
            <person name="De Meyer S.E."/>
            <person name="James E.K."/>
            <person name="Maluk M."/>
            <person name="Avontuur J.R."/>
            <person name="Chan W.Y."/>
            <person name="Venter S.N."/>
            <person name="Steenkamp E.T."/>
        </authorList>
    </citation>
    <scope>NUCLEOTIDE SEQUENCE [LARGE SCALE GENOMIC DNA]</scope>
    <source>
        <strain evidence="4 7">JPY454</strain>
    </source>
</reference>
<keyword evidence="1" id="KW-1133">Transmembrane helix</keyword>
<dbReference type="GeneID" id="301106202"/>
<evidence type="ECO:0000313" key="3">
    <source>
        <dbReference type="EMBL" id="NUY05419.1"/>
    </source>
</evidence>
<dbReference type="EMBL" id="JAALDK010000002">
    <property type="protein sequence ID" value="NUY05419.1"/>
    <property type="molecule type" value="Genomic_DNA"/>
</dbReference>
<dbReference type="Proteomes" id="UP000592820">
    <property type="component" value="Unassembled WGS sequence"/>
</dbReference>
<protein>
    <submittedName>
        <fullName evidence="2">Uncharacterized protein</fullName>
    </submittedName>
</protein>
<feature type="transmembrane region" description="Helical" evidence="1">
    <location>
        <begin position="37"/>
        <end position="57"/>
    </location>
</feature>
<evidence type="ECO:0000313" key="2">
    <source>
        <dbReference type="EMBL" id="MBB5403448.1"/>
    </source>
</evidence>
<accession>A0A7W8LB72</accession>
<evidence type="ECO:0000313" key="4">
    <source>
        <dbReference type="EMBL" id="NVI07762.1"/>
    </source>
</evidence>
<feature type="transmembrane region" description="Helical" evidence="1">
    <location>
        <begin position="9"/>
        <end position="31"/>
    </location>
</feature>
<evidence type="ECO:0000313" key="6">
    <source>
        <dbReference type="Proteomes" id="UP000594380"/>
    </source>
</evidence>
<evidence type="ECO:0000256" key="1">
    <source>
        <dbReference type="SAM" id="Phobius"/>
    </source>
</evidence>
<gene>
    <name evidence="4" type="ORF">FSB64_29220</name>
    <name evidence="3" type="ORF">G5S42_38280</name>
    <name evidence="2" type="ORF">HDG41_005536</name>
</gene>
<reference evidence="2 5" key="3">
    <citation type="submission" date="2020-08" db="EMBL/GenBank/DDBJ databases">
        <title>Genomic Encyclopedia of Type Strains, Phase IV (KMG-V): Genome sequencing to study the core and pangenomes of soil and plant-associated prokaryotes.</title>
        <authorList>
            <person name="Whitman W."/>
        </authorList>
    </citation>
    <scope>NUCLEOTIDE SEQUENCE [LARGE SCALE GENOMIC DNA]</scope>
    <source>
        <strain evidence="2 5">JPY162</strain>
    </source>
</reference>
<evidence type="ECO:0000313" key="7">
    <source>
        <dbReference type="Proteomes" id="UP000821598"/>
    </source>
</evidence>
<dbReference type="AlphaFoldDB" id="A0A7W8LB72"/>
<dbReference type="Proteomes" id="UP000821598">
    <property type="component" value="Unassembled WGS sequence"/>
</dbReference>
<feature type="transmembrane region" description="Helical" evidence="1">
    <location>
        <begin position="69"/>
        <end position="95"/>
    </location>
</feature>
<proteinExistence type="predicted"/>